<comment type="caution">
    <text evidence="1">The sequence shown here is derived from an EMBL/GenBank/DDBJ whole genome shotgun (WGS) entry which is preliminary data.</text>
</comment>
<reference evidence="1 2" key="1">
    <citation type="journal article" date="2016" name="Nat. Commun.">
        <title>Thousands of microbial genomes shed light on interconnected biogeochemical processes in an aquifer system.</title>
        <authorList>
            <person name="Anantharaman K."/>
            <person name="Brown C.T."/>
            <person name="Hug L.A."/>
            <person name="Sharon I."/>
            <person name="Castelle C.J."/>
            <person name="Probst A.J."/>
            <person name="Thomas B.C."/>
            <person name="Singh A."/>
            <person name="Wilkins M.J."/>
            <person name="Karaoz U."/>
            <person name="Brodie E.L."/>
            <person name="Williams K.H."/>
            <person name="Hubbard S.S."/>
            <person name="Banfield J.F."/>
        </authorList>
    </citation>
    <scope>NUCLEOTIDE SEQUENCE [LARGE SCALE GENOMIC DNA]</scope>
</reference>
<sequence>MDQTINDKINALPEEVKKYFLSQTGVNFSVEIADKYFLTLSQMQEATKVLTEVFLKQIPLDNLQSEISKRLNMDQIEAKEFLIDLLGLRLLIVDDYFEGKVSEILKTLGIDSAVYSKNIRSYEDELANEAKATSENVEDEESVKKVDIDITDRAQELEIGKPEDEIKEMVQILRERALEVLTTDQLLMRIDFNIIITTLLLTDQAYQPQLINALFANKQKITEKPIEQKGEMIEPTIGNWLKNFSTEIKVAESDRITTMQKAEYYNNNKNINALGEDERAVIDRVFDLYENLKNFYYNSKRLKLDEIQIFPFTEKEQQDFIAKYEPKDENGTTEGGVVKKTKNLEEMYLGNESERQALEQATEKIVEQTRKEYDKLVNYFYDRILERNKVEILACLQLVIEAGLIDDILIREKTFQELMQSYFKRNNLKAEAKEFEMDKSDPKFLKYFIKYILLERLGLGESQSARVAVHFSNIFRNQGKMDLSHLAYFDVENKVFKWL</sequence>
<dbReference type="EMBL" id="MFGJ01000008">
    <property type="protein sequence ID" value="OGF30851.1"/>
    <property type="molecule type" value="Genomic_DNA"/>
</dbReference>
<dbReference type="STRING" id="1798002.A2478_00145"/>
<proteinExistence type="predicted"/>
<evidence type="ECO:0000313" key="2">
    <source>
        <dbReference type="Proteomes" id="UP000179001"/>
    </source>
</evidence>
<evidence type="ECO:0000313" key="1">
    <source>
        <dbReference type="EMBL" id="OGF30851.1"/>
    </source>
</evidence>
<name>A0A1F5SX98_9BACT</name>
<gene>
    <name evidence="1" type="ORF">A2478_00145</name>
</gene>
<accession>A0A1F5SX98</accession>
<dbReference type="AlphaFoldDB" id="A0A1F5SX98"/>
<protein>
    <submittedName>
        <fullName evidence="1">Uncharacterized protein</fullName>
    </submittedName>
</protein>
<organism evidence="1 2">
    <name type="scientific">Candidatus Falkowbacteria bacterium RIFOXYC2_FULL_36_12</name>
    <dbReference type="NCBI Taxonomy" id="1798002"/>
    <lineage>
        <taxon>Bacteria</taxon>
        <taxon>Candidatus Falkowiibacteriota</taxon>
    </lineage>
</organism>
<dbReference type="Proteomes" id="UP000179001">
    <property type="component" value="Unassembled WGS sequence"/>
</dbReference>